<evidence type="ECO:0000313" key="2">
    <source>
        <dbReference type="EMBL" id="KAK6923976.1"/>
    </source>
</evidence>
<dbReference type="AlphaFoldDB" id="A0AAN8V5K5"/>
<organism evidence="2 3">
    <name type="scientific">Dillenia turbinata</name>
    <dbReference type="NCBI Taxonomy" id="194707"/>
    <lineage>
        <taxon>Eukaryota</taxon>
        <taxon>Viridiplantae</taxon>
        <taxon>Streptophyta</taxon>
        <taxon>Embryophyta</taxon>
        <taxon>Tracheophyta</taxon>
        <taxon>Spermatophyta</taxon>
        <taxon>Magnoliopsida</taxon>
        <taxon>eudicotyledons</taxon>
        <taxon>Gunneridae</taxon>
        <taxon>Pentapetalae</taxon>
        <taxon>Dilleniales</taxon>
        <taxon>Dilleniaceae</taxon>
        <taxon>Dillenia</taxon>
    </lineage>
</organism>
<dbReference type="PANTHER" id="PTHR21277">
    <property type="entry name" value="TRANSCRIPTIONAL ADAPTER 1"/>
    <property type="match status" value="1"/>
</dbReference>
<dbReference type="GO" id="GO:0006357">
    <property type="term" value="P:regulation of transcription by RNA polymerase II"/>
    <property type="evidence" value="ECO:0007669"/>
    <property type="project" value="TreeGrafter"/>
</dbReference>
<comment type="caution">
    <text evidence="2">The sequence shown here is derived from an EMBL/GenBank/DDBJ whole genome shotgun (WGS) entry which is preliminary data.</text>
</comment>
<dbReference type="EMBL" id="JBAMMX010000017">
    <property type="protein sequence ID" value="KAK6923976.1"/>
    <property type="molecule type" value="Genomic_DNA"/>
</dbReference>
<proteinExistence type="predicted"/>
<accession>A0AAN8V5K5</accession>
<dbReference type="Pfam" id="PF12767">
    <property type="entry name" value="SAGA-Tad1"/>
    <property type="match status" value="1"/>
</dbReference>
<gene>
    <name evidence="2" type="ORF">RJ641_010176</name>
</gene>
<dbReference type="Proteomes" id="UP001370490">
    <property type="component" value="Unassembled WGS sequence"/>
</dbReference>
<dbReference type="GO" id="GO:0000124">
    <property type="term" value="C:SAGA complex"/>
    <property type="evidence" value="ECO:0007669"/>
    <property type="project" value="TreeGrafter"/>
</dbReference>
<dbReference type="PANTHER" id="PTHR21277:SF29">
    <property type="entry name" value="TRANSCRIPTIONAL REGULATOR OF RNA POLII, SAGA, SUBUNIT"/>
    <property type="match status" value="1"/>
</dbReference>
<sequence>MPAGRHYSKMDTMELKIHIERKIGQQKAEKYFGLLSRYLSFKLSKSEFDKHCVSTIGRENISLHNCLIRSILKTASLSKTAPVRQTKTGNSLNVKITNGYQRSSLQSLCRDVFPQSPRKGRTPNLRDRKFRDRLSPLGPHGKNHSVPCEDSVPKTHEQQSATDLLSLGSRPLGEGNSVEDGEEVEQIPGIYSRSPVEAPLGLPVYTKGTRKLFSTSSSSSSVEMCHGSGVLPDTRSLNSRLEHMVEQEGLKISTDCVNLLESSLDIYLKTLIKPCLEIAGSRSGRSHLKQVSSQPVPVVNGTLPVKNLQKPVGSVSASMFDFRVAMELNPSILGKDWPVQLEKVCLRASEE</sequence>
<evidence type="ECO:0000313" key="3">
    <source>
        <dbReference type="Proteomes" id="UP001370490"/>
    </source>
</evidence>
<dbReference type="GO" id="GO:0003713">
    <property type="term" value="F:transcription coactivator activity"/>
    <property type="evidence" value="ECO:0007669"/>
    <property type="project" value="TreeGrafter"/>
</dbReference>
<feature type="compositionally biased region" description="Basic and acidic residues" evidence="1">
    <location>
        <begin position="124"/>
        <end position="134"/>
    </location>
</feature>
<dbReference type="InterPro" id="IPR024738">
    <property type="entry name" value="Hfi1/Tada1"/>
</dbReference>
<reference evidence="2 3" key="1">
    <citation type="submission" date="2023-12" db="EMBL/GenBank/DDBJ databases">
        <title>A high-quality genome assembly for Dillenia turbinata (Dilleniales).</title>
        <authorList>
            <person name="Chanderbali A."/>
        </authorList>
    </citation>
    <scope>NUCLEOTIDE SEQUENCE [LARGE SCALE GENOMIC DNA]</scope>
    <source>
        <strain evidence="2">LSX21</strain>
        <tissue evidence="2">Leaf</tissue>
    </source>
</reference>
<protein>
    <submittedName>
        <fullName evidence="2">Transcriptional coactivator Hfi1/Transcriptional adapter 1</fullName>
    </submittedName>
</protein>
<feature type="region of interest" description="Disordered" evidence="1">
    <location>
        <begin position="113"/>
        <end position="190"/>
    </location>
</feature>
<dbReference type="CDD" id="cd22933">
    <property type="entry name" value="HFD_HFI1"/>
    <property type="match status" value="1"/>
</dbReference>
<name>A0AAN8V5K5_9MAGN</name>
<keyword evidence="3" id="KW-1185">Reference proteome</keyword>
<evidence type="ECO:0000256" key="1">
    <source>
        <dbReference type="SAM" id="MobiDB-lite"/>
    </source>
</evidence>